<proteinExistence type="inferred from homology"/>
<evidence type="ECO:0000256" key="5">
    <source>
        <dbReference type="ARBA" id="ARBA00022989"/>
    </source>
</evidence>
<dbReference type="Pfam" id="PF13839">
    <property type="entry name" value="PC-Esterase"/>
    <property type="match status" value="1"/>
</dbReference>
<dbReference type="GO" id="GO:0016020">
    <property type="term" value="C:membrane"/>
    <property type="evidence" value="ECO:0007669"/>
    <property type="project" value="UniProtKB-SubCell"/>
</dbReference>
<reference evidence="10" key="2">
    <citation type="submission" date="2025-08" db="UniProtKB">
        <authorList>
            <consortium name="RefSeq"/>
        </authorList>
    </citation>
    <scope>IDENTIFICATION</scope>
    <source>
        <tissue evidence="10">Whole plant</tissue>
    </source>
</reference>
<evidence type="ECO:0000259" key="7">
    <source>
        <dbReference type="Pfam" id="PF13839"/>
    </source>
</evidence>
<keyword evidence="3" id="KW-0812">Transmembrane</keyword>
<protein>
    <submittedName>
        <fullName evidence="10">Protein trichome birefringence-like 16</fullName>
    </submittedName>
</protein>
<evidence type="ECO:0000256" key="4">
    <source>
        <dbReference type="ARBA" id="ARBA00022968"/>
    </source>
</evidence>
<keyword evidence="9" id="KW-1185">Reference proteome</keyword>
<reference evidence="9" key="1">
    <citation type="journal article" date="2016" name="Nat. Genet.">
        <title>The genome sequences of Arachis duranensis and Arachis ipaensis, the diploid ancestors of cultivated peanut.</title>
        <authorList>
            <person name="Bertioli D.J."/>
            <person name="Cannon S.B."/>
            <person name="Froenicke L."/>
            <person name="Huang G."/>
            <person name="Farmer A.D."/>
            <person name="Cannon E.K."/>
            <person name="Liu X."/>
            <person name="Gao D."/>
            <person name="Clevenger J."/>
            <person name="Dash S."/>
            <person name="Ren L."/>
            <person name="Moretzsohn M.C."/>
            <person name="Shirasawa K."/>
            <person name="Huang W."/>
            <person name="Vidigal B."/>
            <person name="Abernathy B."/>
            <person name="Chu Y."/>
            <person name="Niederhuth C.E."/>
            <person name="Umale P."/>
            <person name="Araujo A.C."/>
            <person name="Kozik A."/>
            <person name="Kim K.D."/>
            <person name="Burow M.D."/>
            <person name="Varshney R.K."/>
            <person name="Wang X."/>
            <person name="Zhang X."/>
            <person name="Barkley N."/>
            <person name="Guimaraes P.M."/>
            <person name="Isobe S."/>
            <person name="Guo B."/>
            <person name="Liao B."/>
            <person name="Stalker H.T."/>
            <person name="Schmitz R.J."/>
            <person name="Scheffler B.E."/>
            <person name="Leal-Bertioli S.C."/>
            <person name="Xun X."/>
            <person name="Jackson S.A."/>
            <person name="Michelmore R."/>
            <person name="Ozias-Akins P."/>
        </authorList>
    </citation>
    <scope>NUCLEOTIDE SEQUENCE [LARGE SCALE GENOMIC DNA]</scope>
    <source>
        <strain evidence="9">cv. V14167</strain>
    </source>
</reference>
<evidence type="ECO:0000259" key="8">
    <source>
        <dbReference type="Pfam" id="PF14416"/>
    </source>
</evidence>
<dbReference type="RefSeq" id="XP_015954802.2">
    <property type="nucleotide sequence ID" value="XM_016099316.3"/>
</dbReference>
<dbReference type="GeneID" id="107479167"/>
<keyword evidence="6" id="KW-0472">Membrane</keyword>
<dbReference type="Proteomes" id="UP000515211">
    <property type="component" value="Chromosome 3"/>
</dbReference>
<organism evidence="9 10">
    <name type="scientific">Arachis duranensis</name>
    <name type="common">Wild peanut</name>
    <dbReference type="NCBI Taxonomy" id="130453"/>
    <lineage>
        <taxon>Eukaryota</taxon>
        <taxon>Viridiplantae</taxon>
        <taxon>Streptophyta</taxon>
        <taxon>Embryophyta</taxon>
        <taxon>Tracheophyta</taxon>
        <taxon>Spermatophyta</taxon>
        <taxon>Magnoliopsida</taxon>
        <taxon>eudicotyledons</taxon>
        <taxon>Gunneridae</taxon>
        <taxon>Pentapetalae</taxon>
        <taxon>rosids</taxon>
        <taxon>fabids</taxon>
        <taxon>Fabales</taxon>
        <taxon>Fabaceae</taxon>
        <taxon>Papilionoideae</taxon>
        <taxon>50 kb inversion clade</taxon>
        <taxon>dalbergioids sensu lato</taxon>
        <taxon>Dalbergieae</taxon>
        <taxon>Pterocarpus clade</taxon>
        <taxon>Arachis</taxon>
    </lineage>
</organism>
<dbReference type="KEGG" id="adu:107479167"/>
<accession>A0A6P5N9D9</accession>
<dbReference type="Pfam" id="PF14416">
    <property type="entry name" value="PMR5N"/>
    <property type="match status" value="1"/>
</dbReference>
<dbReference type="GO" id="GO:0005794">
    <property type="term" value="C:Golgi apparatus"/>
    <property type="evidence" value="ECO:0007669"/>
    <property type="project" value="TreeGrafter"/>
</dbReference>
<gene>
    <name evidence="10" type="primary">LOC107479167</name>
</gene>
<dbReference type="InterPro" id="IPR029962">
    <property type="entry name" value="TBL"/>
</dbReference>
<dbReference type="GO" id="GO:0016413">
    <property type="term" value="F:O-acetyltransferase activity"/>
    <property type="evidence" value="ECO:0007669"/>
    <property type="project" value="InterPro"/>
</dbReference>
<keyword evidence="4" id="KW-0735">Signal-anchor</keyword>
<keyword evidence="5" id="KW-1133">Transmembrane helix</keyword>
<feature type="domain" description="Trichome birefringence-like C-terminal" evidence="7">
    <location>
        <begin position="190"/>
        <end position="474"/>
    </location>
</feature>
<dbReference type="PANTHER" id="PTHR32285:SF235">
    <property type="entry name" value="PROTEIN TRICHOME BIREFRINGENCE-LIKE 16"/>
    <property type="match status" value="1"/>
</dbReference>
<evidence type="ECO:0000256" key="3">
    <source>
        <dbReference type="ARBA" id="ARBA00022692"/>
    </source>
</evidence>
<feature type="domain" description="Trichome birefringence-like N-terminal" evidence="8">
    <location>
        <begin position="135"/>
        <end position="188"/>
    </location>
</feature>
<evidence type="ECO:0000256" key="2">
    <source>
        <dbReference type="ARBA" id="ARBA00007727"/>
    </source>
</evidence>
<evidence type="ECO:0000313" key="9">
    <source>
        <dbReference type="Proteomes" id="UP000515211"/>
    </source>
</evidence>
<sequence length="476" mass="54147">MKRGFNGVFKRKKLSFFSILLMSTTIILLSWESLSALIPPYSQMLLPSEFFSSLTNEEAVLLEAGDIHGVPTLEKEENSRTNSIIGFLENESTENNEDVIPNLFNEEIEDKSLEQEHTLDSIRDSPHNGSLMNEDCNYAKGKWVIDNHRPLYSGFGCKRWLSGSWACRLTQRTDFAYENLRWQPKDCELEEFQGSKFLTRMQHKTLAFVGDSLGRQQFQSLMCMITGGEEMQNVEDVGIEYGLVKPEGGTHPHGYAYRFITTNTTILYYWSSTLCDTQPIDPTDPESDVAMHLDQPPAFLQKYLHKIHVLVLNTGHHWNRGKLKANRWVIYINGVRSTEKELAMIWRAKNFTVHSVVSWVNSQIPKYPNLKVFFRSISPRHFVGGDWDTGGSCNNTTPMSVGKEILEEESSDLSVASAVKGTAVKLLDITALSQLRDEAHLSRFRMTPNPAAVQDCLHWCLPGVPDTWNELLFAQI</sequence>
<comment type="similarity">
    <text evidence="2">Belongs to the PC-esterase family. TBL subfamily.</text>
</comment>
<dbReference type="PANTHER" id="PTHR32285">
    <property type="entry name" value="PROTEIN TRICHOME BIREFRINGENCE-LIKE 9-RELATED"/>
    <property type="match status" value="1"/>
</dbReference>
<evidence type="ECO:0000313" key="10">
    <source>
        <dbReference type="RefSeq" id="XP_015954802.2"/>
    </source>
</evidence>
<dbReference type="InterPro" id="IPR025846">
    <property type="entry name" value="TBL_N"/>
</dbReference>
<dbReference type="InterPro" id="IPR026057">
    <property type="entry name" value="TBL_C"/>
</dbReference>
<comment type="subcellular location">
    <subcellularLocation>
        <location evidence="1">Membrane</location>
        <topology evidence="1">Single-pass membrane protein</topology>
    </subcellularLocation>
</comment>
<evidence type="ECO:0000256" key="6">
    <source>
        <dbReference type="ARBA" id="ARBA00023136"/>
    </source>
</evidence>
<evidence type="ECO:0000256" key="1">
    <source>
        <dbReference type="ARBA" id="ARBA00004167"/>
    </source>
</evidence>
<dbReference type="AlphaFoldDB" id="A0A6P5N9D9"/>
<name>A0A6P5N9D9_ARADU</name>